<gene>
    <name evidence="1" type="ORF">MBAV_000514</name>
</gene>
<comment type="caution">
    <text evidence="1">The sequence shown here is derived from an EMBL/GenBank/DDBJ whole genome shotgun (WGS) entry which is preliminary data.</text>
</comment>
<sequence length="79" mass="8863">MIICSIKYIGTRLDTRTVIAHACGLETNLEGICLVLVEEIPTAIIRRKTAITGIYAFFIFVGNDVYNTRIRPPAIDHRT</sequence>
<evidence type="ECO:0000313" key="2">
    <source>
        <dbReference type="Proteomes" id="UP000033423"/>
    </source>
</evidence>
<proteinExistence type="predicted"/>
<keyword evidence="2" id="KW-1185">Reference proteome</keyword>
<dbReference type="EMBL" id="LACI01000238">
    <property type="protein sequence ID" value="KJU87294.1"/>
    <property type="molecule type" value="Genomic_DNA"/>
</dbReference>
<evidence type="ECO:0000313" key="1">
    <source>
        <dbReference type="EMBL" id="KJU87294.1"/>
    </source>
</evidence>
<dbReference type="Proteomes" id="UP000033423">
    <property type="component" value="Unassembled WGS sequence"/>
</dbReference>
<organism evidence="1 2">
    <name type="scientific">Candidatus Magnetobacterium bavaricum</name>
    <dbReference type="NCBI Taxonomy" id="29290"/>
    <lineage>
        <taxon>Bacteria</taxon>
        <taxon>Pseudomonadati</taxon>
        <taxon>Nitrospirota</taxon>
        <taxon>Thermodesulfovibrionia</taxon>
        <taxon>Thermodesulfovibrionales</taxon>
        <taxon>Candidatus Magnetobacteriaceae</taxon>
        <taxon>Candidatus Magnetobacterium</taxon>
    </lineage>
</organism>
<accession>A0A0F3GZC3</accession>
<reference evidence="1 2" key="1">
    <citation type="submission" date="2015-02" db="EMBL/GenBank/DDBJ databases">
        <title>Single-cell genomics of uncultivated deep-branching MTB reveals a conserved set of magnetosome genes.</title>
        <authorList>
            <person name="Kolinko S."/>
            <person name="Richter M."/>
            <person name="Glockner F.O."/>
            <person name="Brachmann A."/>
            <person name="Schuler D."/>
        </authorList>
    </citation>
    <scope>NUCLEOTIDE SEQUENCE [LARGE SCALE GENOMIC DNA]</scope>
    <source>
        <strain evidence="1">TM-1</strain>
    </source>
</reference>
<protein>
    <submittedName>
        <fullName evidence="1">Uncharacterized protein</fullName>
    </submittedName>
</protein>
<name>A0A0F3GZC3_9BACT</name>
<dbReference type="AlphaFoldDB" id="A0A0F3GZC3"/>